<keyword evidence="3" id="KW-0720">Serine protease</keyword>
<keyword evidence="2" id="KW-0378">Hydrolase</keyword>
<evidence type="ECO:0000256" key="2">
    <source>
        <dbReference type="ARBA" id="ARBA00022801"/>
    </source>
</evidence>
<dbReference type="GO" id="GO:0006508">
    <property type="term" value="P:proteolysis"/>
    <property type="evidence" value="ECO:0007669"/>
    <property type="project" value="UniProtKB-KW"/>
</dbReference>
<gene>
    <name evidence="5" type="ORF">S06H3_29288</name>
</gene>
<proteinExistence type="predicted"/>
<accession>X1LM53</accession>
<sequence>TIVNFSSRGPRVDSGAPQKPNIVAPGSAIISCRDQDVYLWPGGANAYFVDNDGLNLDGSGPADYFVMQGTSMACPIAAGATALLLEAKPELKGHPATVRNLLQSTATSVEANDNIDGYGLLDIQAAIDANPSELEVDWLFMVYLDADNNLESAGIDDLNEMEVAGSTDSVKIVVEMDRAERDWDDDTTNGNWTGAKRFYVTQDTDAAIINSPVIADLGEVNMGDPATLQSFIEWSIANYPARHYALVLWDHGSGWRERNAPTSMKAICFDDQAGDSLTMTEVRS</sequence>
<dbReference type="InterPro" id="IPR023828">
    <property type="entry name" value="Peptidase_S8_Ser-AS"/>
</dbReference>
<dbReference type="Pfam" id="PF00082">
    <property type="entry name" value="Peptidase_S8"/>
    <property type="match status" value="1"/>
</dbReference>
<dbReference type="PROSITE" id="PS51892">
    <property type="entry name" value="SUBTILASE"/>
    <property type="match status" value="1"/>
</dbReference>
<keyword evidence="1" id="KW-0645">Protease</keyword>
<comment type="caution">
    <text evidence="5">The sequence shown here is derived from an EMBL/GenBank/DDBJ whole genome shotgun (WGS) entry which is preliminary data.</text>
</comment>
<dbReference type="EMBL" id="BARV01017153">
    <property type="protein sequence ID" value="GAI20173.1"/>
    <property type="molecule type" value="Genomic_DNA"/>
</dbReference>
<feature type="non-terminal residue" evidence="5">
    <location>
        <position position="1"/>
    </location>
</feature>
<dbReference type="InterPro" id="IPR036852">
    <property type="entry name" value="Peptidase_S8/S53_dom_sf"/>
</dbReference>
<reference evidence="5" key="1">
    <citation type="journal article" date="2014" name="Front. Microbiol.">
        <title>High frequency of phylogenetically diverse reductive dehalogenase-homologous genes in deep subseafloor sedimentary metagenomes.</title>
        <authorList>
            <person name="Kawai M."/>
            <person name="Futagami T."/>
            <person name="Toyoda A."/>
            <person name="Takaki Y."/>
            <person name="Nishi S."/>
            <person name="Hori S."/>
            <person name="Arai W."/>
            <person name="Tsubouchi T."/>
            <person name="Morono Y."/>
            <person name="Uchiyama I."/>
            <person name="Ito T."/>
            <person name="Fujiyama A."/>
            <person name="Inagaki F."/>
            <person name="Takami H."/>
        </authorList>
    </citation>
    <scope>NUCLEOTIDE SEQUENCE</scope>
    <source>
        <strain evidence="5">Expedition CK06-06</strain>
    </source>
</reference>
<dbReference type="Gene3D" id="3.40.50.11970">
    <property type="match status" value="1"/>
</dbReference>
<dbReference type="GO" id="GO:0004252">
    <property type="term" value="F:serine-type endopeptidase activity"/>
    <property type="evidence" value="ECO:0007669"/>
    <property type="project" value="InterPro"/>
</dbReference>
<dbReference type="PANTHER" id="PTHR37835:SF1">
    <property type="entry name" value="ALPHA-CLOSTRIPAIN"/>
    <property type="match status" value="1"/>
</dbReference>
<evidence type="ECO:0000313" key="5">
    <source>
        <dbReference type="EMBL" id="GAI20173.1"/>
    </source>
</evidence>
<organism evidence="5">
    <name type="scientific">marine sediment metagenome</name>
    <dbReference type="NCBI Taxonomy" id="412755"/>
    <lineage>
        <taxon>unclassified sequences</taxon>
        <taxon>metagenomes</taxon>
        <taxon>ecological metagenomes</taxon>
    </lineage>
</organism>
<feature type="domain" description="Peptidase S8/S53" evidence="4">
    <location>
        <begin position="2"/>
        <end position="119"/>
    </location>
</feature>
<dbReference type="Pfam" id="PF03415">
    <property type="entry name" value="Peptidase_C11"/>
    <property type="match status" value="1"/>
</dbReference>
<name>X1LM53_9ZZZZ</name>
<evidence type="ECO:0000256" key="1">
    <source>
        <dbReference type="ARBA" id="ARBA00022670"/>
    </source>
</evidence>
<dbReference type="InterPro" id="IPR005077">
    <property type="entry name" value="Peptidase_C11"/>
</dbReference>
<dbReference type="PROSITE" id="PS00138">
    <property type="entry name" value="SUBTILASE_SER"/>
    <property type="match status" value="1"/>
</dbReference>
<dbReference type="Gene3D" id="3.40.50.200">
    <property type="entry name" value="Peptidase S8/S53 domain"/>
    <property type="match status" value="1"/>
</dbReference>
<feature type="non-terminal residue" evidence="5">
    <location>
        <position position="284"/>
    </location>
</feature>
<dbReference type="InterPro" id="IPR000209">
    <property type="entry name" value="Peptidase_S8/S53_dom"/>
</dbReference>
<protein>
    <recommendedName>
        <fullName evidence="4">Peptidase S8/S53 domain-containing protein</fullName>
    </recommendedName>
</protein>
<evidence type="ECO:0000256" key="3">
    <source>
        <dbReference type="ARBA" id="ARBA00022825"/>
    </source>
</evidence>
<dbReference type="SUPFAM" id="SSF52743">
    <property type="entry name" value="Subtilisin-like"/>
    <property type="match status" value="1"/>
</dbReference>
<dbReference type="AlphaFoldDB" id="X1LM53"/>
<dbReference type="PANTHER" id="PTHR37835">
    <property type="entry name" value="ALPHA-CLOSTRIPAIN"/>
    <property type="match status" value="1"/>
</dbReference>
<evidence type="ECO:0000259" key="4">
    <source>
        <dbReference type="Pfam" id="PF00082"/>
    </source>
</evidence>